<keyword evidence="4" id="KW-1185">Reference proteome</keyword>
<name>A0AAF0FR76_9EURY</name>
<dbReference type="InterPro" id="IPR011006">
    <property type="entry name" value="CheY-like_superfamily"/>
</dbReference>
<gene>
    <name evidence="3" type="ORF">L1994_01490</name>
</gene>
<sequence length="125" mass="13650">MNPDKPKVLIVEDEAVLAMSVRELMIRYGCDVLGTASNYNDAVKIAGEKSPDLVLMDIRINGTRDGIETASAIKEICNASVIFVTAYSDSATIDRCKKINPSGYLVKPFHENELKSAVMGAISRR</sequence>
<dbReference type="AlphaFoldDB" id="A0AAF0FR76"/>
<evidence type="ECO:0000313" key="4">
    <source>
        <dbReference type="Proteomes" id="UP001218895"/>
    </source>
</evidence>
<dbReference type="RefSeq" id="WP_278099935.1">
    <property type="nucleotide sequence ID" value="NZ_CP091092.1"/>
</dbReference>
<dbReference type="PANTHER" id="PTHR43228:SF6">
    <property type="entry name" value="RESPONSE REGULATOR RECEIVER"/>
    <property type="match status" value="1"/>
</dbReference>
<evidence type="ECO:0000313" key="3">
    <source>
        <dbReference type="EMBL" id="WFN37097.1"/>
    </source>
</evidence>
<reference evidence="3" key="1">
    <citation type="submission" date="2022-01" db="EMBL/GenBank/DDBJ databases">
        <title>Complete genome of Methanomicrobium antiquum DSM 21220.</title>
        <authorList>
            <person name="Chen S.-C."/>
            <person name="You Y.-T."/>
            <person name="Zhou Y.-Z."/>
            <person name="Lai M.-C."/>
        </authorList>
    </citation>
    <scope>NUCLEOTIDE SEQUENCE</scope>
    <source>
        <strain evidence="3">DSM 21220</strain>
    </source>
</reference>
<protein>
    <submittedName>
        <fullName evidence="3">Response regulator</fullName>
    </submittedName>
</protein>
<dbReference type="Gene3D" id="3.40.50.2300">
    <property type="match status" value="1"/>
</dbReference>
<dbReference type="CDD" id="cd17534">
    <property type="entry name" value="REC_DC-like"/>
    <property type="match status" value="1"/>
</dbReference>
<dbReference type="GeneID" id="79949028"/>
<dbReference type="Proteomes" id="UP001218895">
    <property type="component" value="Chromosome"/>
</dbReference>
<dbReference type="KEGG" id="manq:L1994_01490"/>
<feature type="modified residue" description="4-aspartylphosphate" evidence="1">
    <location>
        <position position="57"/>
    </location>
</feature>
<dbReference type="PANTHER" id="PTHR43228">
    <property type="entry name" value="TWO-COMPONENT RESPONSE REGULATOR"/>
    <property type="match status" value="1"/>
</dbReference>
<dbReference type="SMART" id="SM00448">
    <property type="entry name" value="REC"/>
    <property type="match status" value="1"/>
</dbReference>
<dbReference type="PROSITE" id="PS50110">
    <property type="entry name" value="RESPONSE_REGULATORY"/>
    <property type="match status" value="1"/>
</dbReference>
<dbReference type="Pfam" id="PF00072">
    <property type="entry name" value="Response_reg"/>
    <property type="match status" value="1"/>
</dbReference>
<dbReference type="InterPro" id="IPR052048">
    <property type="entry name" value="ST_Response_Regulator"/>
</dbReference>
<dbReference type="SUPFAM" id="SSF52172">
    <property type="entry name" value="CheY-like"/>
    <property type="match status" value="1"/>
</dbReference>
<evidence type="ECO:0000259" key="2">
    <source>
        <dbReference type="PROSITE" id="PS50110"/>
    </source>
</evidence>
<dbReference type="GO" id="GO:0000160">
    <property type="term" value="P:phosphorelay signal transduction system"/>
    <property type="evidence" value="ECO:0007669"/>
    <property type="project" value="InterPro"/>
</dbReference>
<evidence type="ECO:0000256" key="1">
    <source>
        <dbReference type="PROSITE-ProRule" id="PRU00169"/>
    </source>
</evidence>
<proteinExistence type="predicted"/>
<feature type="domain" description="Response regulatory" evidence="2">
    <location>
        <begin position="7"/>
        <end position="122"/>
    </location>
</feature>
<organism evidence="3 4">
    <name type="scientific">Methanomicrobium antiquum</name>
    <dbReference type="NCBI Taxonomy" id="487686"/>
    <lineage>
        <taxon>Archaea</taxon>
        <taxon>Methanobacteriati</taxon>
        <taxon>Methanobacteriota</taxon>
        <taxon>Stenosarchaea group</taxon>
        <taxon>Methanomicrobia</taxon>
        <taxon>Methanomicrobiales</taxon>
        <taxon>Methanomicrobiaceae</taxon>
        <taxon>Methanomicrobium</taxon>
    </lineage>
</organism>
<dbReference type="EMBL" id="CP091092">
    <property type="protein sequence ID" value="WFN37097.1"/>
    <property type="molecule type" value="Genomic_DNA"/>
</dbReference>
<dbReference type="InterPro" id="IPR001789">
    <property type="entry name" value="Sig_transdc_resp-reg_receiver"/>
</dbReference>
<accession>A0AAF0FR76</accession>
<keyword evidence="1" id="KW-0597">Phosphoprotein</keyword>